<dbReference type="Pfam" id="PF25794">
    <property type="entry name" value="SACS"/>
    <property type="match status" value="1"/>
</dbReference>
<keyword evidence="4" id="KW-1185">Reference proteome</keyword>
<dbReference type="Pfam" id="PF12449">
    <property type="entry name" value="DUF3684"/>
    <property type="match status" value="1"/>
</dbReference>
<dbReference type="Proteomes" id="UP000193986">
    <property type="component" value="Unassembled WGS sequence"/>
</dbReference>
<name>A0A1Y2AES5_9TREE</name>
<dbReference type="NCBIfam" id="NF047352">
    <property type="entry name" value="P_loop_sacsin"/>
    <property type="match status" value="1"/>
</dbReference>
<dbReference type="SUPFAM" id="SSF55874">
    <property type="entry name" value="ATPase domain of HSP90 chaperone/DNA topoisomerase II/histidine kinase"/>
    <property type="match status" value="1"/>
</dbReference>
<evidence type="ECO:0000313" key="3">
    <source>
        <dbReference type="EMBL" id="ORY21093.1"/>
    </source>
</evidence>
<evidence type="ECO:0000256" key="1">
    <source>
        <dbReference type="SAM" id="MobiDB-lite"/>
    </source>
</evidence>
<dbReference type="InterPro" id="IPR022155">
    <property type="entry name" value="DUF3684"/>
</dbReference>
<feature type="domain" description="Sacsin/Nov" evidence="2">
    <location>
        <begin position="25"/>
        <end position="127"/>
    </location>
</feature>
<proteinExistence type="predicted"/>
<organism evidence="3 4">
    <name type="scientific">Naematelia encephala</name>
    <dbReference type="NCBI Taxonomy" id="71784"/>
    <lineage>
        <taxon>Eukaryota</taxon>
        <taxon>Fungi</taxon>
        <taxon>Dikarya</taxon>
        <taxon>Basidiomycota</taxon>
        <taxon>Agaricomycotina</taxon>
        <taxon>Tremellomycetes</taxon>
        <taxon>Tremellales</taxon>
        <taxon>Naemateliaceae</taxon>
        <taxon>Naematelia</taxon>
    </lineage>
</organism>
<dbReference type="EMBL" id="MCFC01000118">
    <property type="protein sequence ID" value="ORY21093.1"/>
    <property type="molecule type" value="Genomic_DNA"/>
</dbReference>
<comment type="caution">
    <text evidence="3">The sequence shown here is derived from an EMBL/GenBank/DDBJ whole genome shotgun (WGS) entry which is preliminary data.</text>
</comment>
<reference evidence="3 4" key="1">
    <citation type="submission" date="2016-07" db="EMBL/GenBank/DDBJ databases">
        <title>Pervasive Adenine N6-methylation of Active Genes in Fungi.</title>
        <authorList>
            <consortium name="DOE Joint Genome Institute"/>
            <person name="Mondo S.J."/>
            <person name="Dannebaum R.O."/>
            <person name="Kuo R.C."/>
            <person name="Labutti K."/>
            <person name="Haridas S."/>
            <person name="Kuo A."/>
            <person name="Salamov A."/>
            <person name="Ahrendt S.R."/>
            <person name="Lipzen A."/>
            <person name="Sullivan W."/>
            <person name="Andreopoulos W.B."/>
            <person name="Clum A."/>
            <person name="Lindquist E."/>
            <person name="Daum C."/>
            <person name="Ramamoorthy G.K."/>
            <person name="Gryganskyi A."/>
            <person name="Culley D."/>
            <person name="Magnuson J.K."/>
            <person name="James T.Y."/>
            <person name="O'Malley M.A."/>
            <person name="Stajich J.E."/>
            <person name="Spatafora J.W."/>
            <person name="Visel A."/>
            <person name="Grigoriev I.V."/>
        </authorList>
    </citation>
    <scope>NUCLEOTIDE SEQUENCE [LARGE SCALE GENOMIC DNA]</scope>
    <source>
        <strain evidence="3 4">68-887.2</strain>
    </source>
</reference>
<dbReference type="OrthoDB" id="10031156at2759"/>
<feature type="non-terminal residue" evidence="3">
    <location>
        <position position="1171"/>
    </location>
</feature>
<gene>
    <name evidence="3" type="ORF">BCR39DRAFT_570024</name>
</gene>
<dbReference type="PANTHER" id="PTHR47839">
    <property type="entry name" value="DOMAIN PROTEIN, PUTATIVE (AFU_ORTHOLOGUE AFUA_6G04830)-RELATED"/>
    <property type="match status" value="1"/>
</dbReference>
<dbReference type="InParanoid" id="A0A1Y2AES5"/>
<accession>A0A1Y2AES5</accession>
<evidence type="ECO:0000313" key="4">
    <source>
        <dbReference type="Proteomes" id="UP000193986"/>
    </source>
</evidence>
<dbReference type="AlphaFoldDB" id="A0A1Y2AES5"/>
<dbReference type="InterPro" id="IPR058210">
    <property type="entry name" value="SACS/Nov_dom"/>
</dbReference>
<feature type="compositionally biased region" description="Pro residues" evidence="1">
    <location>
        <begin position="316"/>
        <end position="329"/>
    </location>
</feature>
<dbReference type="Gene3D" id="3.30.565.10">
    <property type="entry name" value="Histidine kinase-like ATPase, C-terminal domain"/>
    <property type="match status" value="1"/>
</dbReference>
<protein>
    <recommendedName>
        <fullName evidence="2">Sacsin/Nov domain-containing protein</fullName>
    </recommendedName>
</protein>
<sequence length="1171" mass="129009">MPPPSKADLWSSGQDETVEVNQRALIDKILARYSGEHTIFRELLQNADDAGAEQVQVKFYSQAGLAALDRGEGPSKLPDIYRYVVCNDGIPFRPQDWQRLKKIAEGNPDEDRIGAFGVGFYSLWSICGKVQELIYHADDPFVESGDKWMGFYWKDGKDQLVARSGDLPPSASSSTGESSLTGHPWTAFTMNLREPLPLEGPLDFARFLITSLTFMRTIKKVDMLVDGIKVLEIGKTIKGKRRVAKKGMKAGSPAGMMSITSVDGTDLVINAKVMKWLSASGFVPPPLPTPIASLAKPAKAFSSFLSSSFFNRSSPSPTPDAPPPPPPPAEDLTEMTELSRELEIYQADIKVTVSPSFGRELERATKKPPPKNMPASLVFSRGDEATTLDSETSTRSKDVGGVFAGLCPALDGEKSAKVFIGQATGQTTGIGGHLAARFIPTVERESIDLVDRHVSHWNKELLWVGGYLSRLIYELEMQSLQAKWQSTTAIDQAERSRLLARGLHALRFFTYKPTTPSAVVGQEMESAFFQCVSDNKAFPLISVAGILPVNQIRMPNAELQKFLPDLPVVTQSAQDGVPRLLARLRERGLLRDVTFDDVIKQLSTRPLSEKEMIDCLSWWQSMANVDGYTTAVRARLLDAAVLIQDNGKIIPLSIIQTFVKPQSSSIPTDMPLPQHTLSYTITKDLRGATIFQVFGWTELSLLQYITFLVTPPMSGSPNADVDTDIRASPAFAERVLSMLGRAWQSISANQQTAIALELKDVPCIPTKAGFKKPREAYFEKNLLFEDLPTISLPKNTAIKGGMEKMLLAIGVRKTVDLQLVFSRLVGGGTWTCQDLMRYLVSVKDTLTSEELARLRQTAAFPLEMPNTVEGQKAATVRQKPHQLYEPIEALRNLGLPLLDWGDGRWKPGSDEAKMLFSLGLRRFPPIDILLGIAADRAPANQGALQYLLNNSSTHYANFDPAAFSGVAFIPAVLPNGENVLAKPNEVFTNWACAILGFAVAQPHVATSENAAKLRIATDPPMDKLVQALLVNPPLDLEKARSIFQYMSTRMGHSSISLDRLTNAAFIPVIAPGAEKPRLHKPSELYFSSKSDSNNLYRSAFTFVDFGEGANVFLKYCGVRSEPSVKDIARLLMHEPQRMLEQAGSPDKYLEQLRLLAANWANFDSSTRLAMK</sequence>
<dbReference type="STRING" id="71784.A0A1Y2AES5"/>
<evidence type="ECO:0000259" key="2">
    <source>
        <dbReference type="Pfam" id="PF25794"/>
    </source>
</evidence>
<feature type="region of interest" description="Disordered" evidence="1">
    <location>
        <begin position="311"/>
        <end position="332"/>
    </location>
</feature>
<dbReference type="InterPro" id="IPR036890">
    <property type="entry name" value="HATPase_C_sf"/>
</dbReference>
<dbReference type="PANTHER" id="PTHR47839:SF1">
    <property type="entry name" value="DOMAIN PROTEIN, PUTATIVE (AFU_ORTHOLOGUE AFUA_6G04830)-RELATED"/>
    <property type="match status" value="1"/>
</dbReference>